<gene>
    <name evidence="2" type="ORF">IQ266_18215</name>
</gene>
<name>A0A928VN98_9CYAN</name>
<feature type="domain" description="InsA N-terminal zinc ribbon" evidence="1">
    <location>
        <begin position="2"/>
        <end position="30"/>
    </location>
</feature>
<organism evidence="2 3">
    <name type="scientific">Romeriopsis navalis LEGE 11480</name>
    <dbReference type="NCBI Taxonomy" id="2777977"/>
    <lineage>
        <taxon>Bacteria</taxon>
        <taxon>Bacillati</taxon>
        <taxon>Cyanobacteriota</taxon>
        <taxon>Cyanophyceae</taxon>
        <taxon>Leptolyngbyales</taxon>
        <taxon>Leptolyngbyaceae</taxon>
        <taxon>Romeriopsis</taxon>
        <taxon>Romeriopsis navalis</taxon>
    </lineage>
</organism>
<sequence>MECPRCQSQSISNNGLTHYGKQRYRCKDCRRQFVENPSHQPITQAQRELVDRLLQERLSLAGIAYAAQVSKCWLQYYVNQKYYQVNQQVQVRPKKRPVSAAT</sequence>
<evidence type="ECO:0000313" key="3">
    <source>
        <dbReference type="Proteomes" id="UP000625316"/>
    </source>
</evidence>
<keyword evidence="3" id="KW-1185">Reference proteome</keyword>
<accession>A0A928VN98</accession>
<dbReference type="Proteomes" id="UP000625316">
    <property type="component" value="Unassembled WGS sequence"/>
</dbReference>
<dbReference type="InterPro" id="IPR003220">
    <property type="entry name" value="InsA_N_dom_Znf"/>
</dbReference>
<comment type="caution">
    <text evidence="2">The sequence shown here is derived from an EMBL/GenBank/DDBJ whole genome shotgun (WGS) entry which is preliminary data.</text>
</comment>
<dbReference type="Pfam" id="PF03811">
    <property type="entry name" value="Zn_ribbon_InsA"/>
    <property type="match status" value="1"/>
</dbReference>
<dbReference type="GO" id="GO:0006313">
    <property type="term" value="P:DNA transposition"/>
    <property type="evidence" value="ECO:0007669"/>
    <property type="project" value="InterPro"/>
</dbReference>
<dbReference type="AlphaFoldDB" id="A0A928VN98"/>
<evidence type="ECO:0000313" key="2">
    <source>
        <dbReference type="EMBL" id="MBE9031671.1"/>
    </source>
</evidence>
<protein>
    <submittedName>
        <fullName evidence="2">IS1 family transposase</fullName>
    </submittedName>
</protein>
<evidence type="ECO:0000259" key="1">
    <source>
        <dbReference type="Pfam" id="PF03811"/>
    </source>
</evidence>
<dbReference type="EMBL" id="JADEXQ010000071">
    <property type="protein sequence ID" value="MBE9031671.1"/>
    <property type="molecule type" value="Genomic_DNA"/>
</dbReference>
<reference evidence="2" key="1">
    <citation type="submission" date="2020-10" db="EMBL/GenBank/DDBJ databases">
        <authorList>
            <person name="Castelo-Branco R."/>
            <person name="Eusebio N."/>
            <person name="Adriana R."/>
            <person name="Vieira A."/>
            <person name="Brugerolle De Fraissinette N."/>
            <person name="Rezende De Castro R."/>
            <person name="Schneider M.P."/>
            <person name="Vasconcelos V."/>
            <person name="Leao P.N."/>
        </authorList>
    </citation>
    <scope>NUCLEOTIDE SEQUENCE</scope>
    <source>
        <strain evidence="2">LEGE 11480</strain>
    </source>
</reference>
<proteinExistence type="predicted"/>